<accession>A0ABN6DYQ1</accession>
<dbReference type="SUPFAM" id="SSF81301">
    <property type="entry name" value="Nucleotidyltransferase"/>
    <property type="match status" value="1"/>
</dbReference>
<name>A0ABN6DYQ1_9BACT</name>
<dbReference type="PANTHER" id="PTHR33571">
    <property type="entry name" value="SSL8005 PROTEIN"/>
    <property type="match status" value="1"/>
</dbReference>
<keyword evidence="6" id="KW-0547">Nucleotide-binding</keyword>
<keyword evidence="5" id="KW-0479">Metal-binding</keyword>
<dbReference type="InterPro" id="IPR002934">
    <property type="entry name" value="Polymerase_NTP_transf_dom"/>
</dbReference>
<evidence type="ECO:0000313" key="12">
    <source>
        <dbReference type="Proteomes" id="UP001319827"/>
    </source>
</evidence>
<protein>
    <recommendedName>
        <fullName evidence="10">Polymerase nucleotidyl transferase domain-containing protein</fullName>
    </recommendedName>
</protein>
<keyword evidence="8" id="KW-0460">Magnesium</keyword>
<comment type="cofactor">
    <cofactor evidence="1">
        <name>Mg(2+)</name>
        <dbReference type="ChEBI" id="CHEBI:18420"/>
    </cofactor>
</comment>
<evidence type="ECO:0000256" key="3">
    <source>
        <dbReference type="ARBA" id="ARBA00022679"/>
    </source>
</evidence>
<organism evidence="11 12">
    <name type="scientific">Desulfuromonas versatilis</name>
    <dbReference type="NCBI Taxonomy" id="2802975"/>
    <lineage>
        <taxon>Bacteria</taxon>
        <taxon>Pseudomonadati</taxon>
        <taxon>Thermodesulfobacteriota</taxon>
        <taxon>Desulfuromonadia</taxon>
        <taxon>Desulfuromonadales</taxon>
        <taxon>Desulfuromonadaceae</taxon>
        <taxon>Desulfuromonas</taxon>
    </lineage>
</organism>
<dbReference type="InterPro" id="IPR052038">
    <property type="entry name" value="Type-VII_TA_antitoxin"/>
</dbReference>
<evidence type="ECO:0000256" key="6">
    <source>
        <dbReference type="ARBA" id="ARBA00022741"/>
    </source>
</evidence>
<keyword evidence="2" id="KW-1277">Toxin-antitoxin system</keyword>
<keyword evidence="12" id="KW-1185">Reference proteome</keyword>
<proteinExistence type="inferred from homology"/>
<evidence type="ECO:0000313" key="11">
    <source>
        <dbReference type="EMBL" id="BCR04324.1"/>
    </source>
</evidence>
<dbReference type="EMBL" id="AP024355">
    <property type="protein sequence ID" value="BCR04324.1"/>
    <property type="molecule type" value="Genomic_DNA"/>
</dbReference>
<feature type="domain" description="Polymerase nucleotidyl transferase" evidence="10">
    <location>
        <begin position="16"/>
        <end position="97"/>
    </location>
</feature>
<reference evidence="11 12" key="1">
    <citation type="journal article" date="2016" name="C (Basel)">
        <title>Selective Growth of and Electricity Production by Marine Exoelectrogenic Bacteria in Self-Aggregated Hydrogel of Microbially Reduced Graphene Oxide.</title>
        <authorList>
            <person name="Yoshida N."/>
            <person name="Goto Y."/>
            <person name="Miyata Y."/>
        </authorList>
    </citation>
    <scope>NUCLEOTIDE SEQUENCE [LARGE SCALE GENOMIC DNA]</scope>
    <source>
        <strain evidence="11 12">NIT-T3</strain>
    </source>
</reference>
<gene>
    <name evidence="11" type="ORF">DESUT3_13930</name>
</gene>
<dbReference type="RefSeq" id="WP_221251778.1">
    <property type="nucleotide sequence ID" value="NZ_AP024355.1"/>
</dbReference>
<dbReference type="Gene3D" id="3.30.460.10">
    <property type="entry name" value="Beta Polymerase, domain 2"/>
    <property type="match status" value="1"/>
</dbReference>
<evidence type="ECO:0000256" key="2">
    <source>
        <dbReference type="ARBA" id="ARBA00022649"/>
    </source>
</evidence>
<evidence type="ECO:0000259" key="10">
    <source>
        <dbReference type="Pfam" id="PF01909"/>
    </source>
</evidence>
<dbReference type="Proteomes" id="UP001319827">
    <property type="component" value="Chromosome"/>
</dbReference>
<dbReference type="PANTHER" id="PTHR33571:SF12">
    <property type="entry name" value="BSL3053 PROTEIN"/>
    <property type="match status" value="1"/>
</dbReference>
<keyword evidence="7" id="KW-0067">ATP-binding</keyword>
<evidence type="ECO:0000256" key="5">
    <source>
        <dbReference type="ARBA" id="ARBA00022723"/>
    </source>
</evidence>
<keyword evidence="4" id="KW-0548">Nucleotidyltransferase</keyword>
<evidence type="ECO:0000256" key="7">
    <source>
        <dbReference type="ARBA" id="ARBA00022840"/>
    </source>
</evidence>
<evidence type="ECO:0000256" key="8">
    <source>
        <dbReference type="ARBA" id="ARBA00022842"/>
    </source>
</evidence>
<evidence type="ECO:0000256" key="4">
    <source>
        <dbReference type="ARBA" id="ARBA00022695"/>
    </source>
</evidence>
<sequence>MYRAIEEKKTELSHLCRVHRVQRLSIFGSATSNHFDPSRSDLDFLVEFQPLSPAEHAEHYFGLAEDLKNLFDLEVDLVESAPINNPYFRKAIEDTRIHLYDAA</sequence>
<evidence type="ECO:0000256" key="9">
    <source>
        <dbReference type="ARBA" id="ARBA00038276"/>
    </source>
</evidence>
<evidence type="ECO:0000256" key="1">
    <source>
        <dbReference type="ARBA" id="ARBA00001946"/>
    </source>
</evidence>
<dbReference type="Pfam" id="PF01909">
    <property type="entry name" value="NTP_transf_2"/>
    <property type="match status" value="1"/>
</dbReference>
<keyword evidence="3" id="KW-0808">Transferase</keyword>
<reference evidence="11 12" key="2">
    <citation type="journal article" date="2021" name="Int. J. Syst. Evol. Microbiol.">
        <title>Isolation and Polyphasic Characterization of Desulfuromonas versatilis sp. Nov., an Electrogenic Bacteria Capable of Versatile Metabolism Isolated from a Graphene Oxide-Reducing Enrichment Culture.</title>
        <authorList>
            <person name="Xie L."/>
            <person name="Yoshida N."/>
            <person name="Ishii S."/>
            <person name="Meng L."/>
        </authorList>
    </citation>
    <scope>NUCLEOTIDE SEQUENCE [LARGE SCALE GENOMIC DNA]</scope>
    <source>
        <strain evidence="11 12">NIT-T3</strain>
    </source>
</reference>
<dbReference type="InterPro" id="IPR043519">
    <property type="entry name" value="NT_sf"/>
</dbReference>
<comment type="similarity">
    <text evidence="9">Belongs to the MntA antitoxin family.</text>
</comment>